<evidence type="ECO:0000313" key="3">
    <source>
        <dbReference type="Proteomes" id="UP000485058"/>
    </source>
</evidence>
<comment type="caution">
    <text evidence="2">The sequence shown here is derived from an EMBL/GenBank/DDBJ whole genome shotgun (WGS) entry which is preliminary data.</text>
</comment>
<dbReference type="AlphaFoldDB" id="A0A6A0ALE2"/>
<dbReference type="EMBL" id="BLLF01009497">
    <property type="protein sequence ID" value="GFH33740.1"/>
    <property type="molecule type" value="Genomic_DNA"/>
</dbReference>
<protein>
    <submittedName>
        <fullName evidence="2">Uncharacterized protein</fullName>
    </submittedName>
</protein>
<dbReference type="Proteomes" id="UP000485058">
    <property type="component" value="Unassembled WGS sequence"/>
</dbReference>
<proteinExistence type="predicted"/>
<name>A0A6A0ALE2_HAELA</name>
<reference evidence="2 3" key="1">
    <citation type="submission" date="2020-02" db="EMBL/GenBank/DDBJ databases">
        <title>Draft genome sequence of Haematococcus lacustris strain NIES-144.</title>
        <authorList>
            <person name="Morimoto D."/>
            <person name="Nakagawa S."/>
            <person name="Yoshida T."/>
            <person name="Sawayama S."/>
        </authorList>
    </citation>
    <scope>NUCLEOTIDE SEQUENCE [LARGE SCALE GENOMIC DNA]</scope>
    <source>
        <strain evidence="2 3">NIES-144</strain>
    </source>
</reference>
<feature type="non-terminal residue" evidence="2">
    <location>
        <position position="1"/>
    </location>
</feature>
<accession>A0A6A0ALE2</accession>
<gene>
    <name evidence="2" type="ORF">HaLaN_33151</name>
</gene>
<evidence type="ECO:0000256" key="1">
    <source>
        <dbReference type="SAM" id="MobiDB-lite"/>
    </source>
</evidence>
<feature type="region of interest" description="Disordered" evidence="1">
    <location>
        <begin position="1"/>
        <end position="48"/>
    </location>
</feature>
<evidence type="ECO:0000313" key="2">
    <source>
        <dbReference type="EMBL" id="GFH33740.1"/>
    </source>
</evidence>
<feature type="non-terminal residue" evidence="2">
    <location>
        <position position="66"/>
    </location>
</feature>
<keyword evidence="3" id="KW-1185">Reference proteome</keyword>
<sequence length="66" mass="6510">MPASLLQQRAAMASPATPPPMGSPVEGGAAALRAKHQQAQGLAVGRGKGGTAVTATHYVAASRMAT</sequence>
<organism evidence="2 3">
    <name type="scientific">Haematococcus lacustris</name>
    <name type="common">Green alga</name>
    <name type="synonym">Haematococcus pluvialis</name>
    <dbReference type="NCBI Taxonomy" id="44745"/>
    <lineage>
        <taxon>Eukaryota</taxon>
        <taxon>Viridiplantae</taxon>
        <taxon>Chlorophyta</taxon>
        <taxon>core chlorophytes</taxon>
        <taxon>Chlorophyceae</taxon>
        <taxon>CS clade</taxon>
        <taxon>Chlamydomonadales</taxon>
        <taxon>Haematococcaceae</taxon>
        <taxon>Haematococcus</taxon>
    </lineage>
</organism>